<comment type="caution">
    <text evidence="2">The sequence shown here is derived from an EMBL/GenBank/DDBJ whole genome shotgun (WGS) entry which is preliminary data.</text>
</comment>
<gene>
    <name evidence="2" type="primary">vicX</name>
    <name evidence="2" type="ORF">HMPREF9129_0284</name>
</gene>
<dbReference type="SUPFAM" id="SSF56281">
    <property type="entry name" value="Metallo-hydrolase/oxidoreductase"/>
    <property type="match status" value="1"/>
</dbReference>
<proteinExistence type="predicted"/>
<sequence length="269" mass="30532">MLKWRMEVKMLFCSLSSGSSGNCQYIEYKNTKILIDAGHSGKKITELLNSIDKKVEEIDAIFVTHEHLDHAKGVGVLSRKHNIKVFSTIETMRAMQPVTKEIAAENAYTFINGQPFQFKDLFIQPMQSFHDCSNGTCFILNGNKKISVVTDTGYINPDLLNSMENSDIYYLESNHDYEMLMNGSYPWSLKSRISSTRGHLSNDNAAEVLNRLIKKKNEIVMLSHLSQDNNTHTIASNTVRNLLHQNSIIDGVDYTLEVSPRDEISLHEI</sequence>
<dbReference type="PANTHER" id="PTHR47619:SF1">
    <property type="entry name" value="EXODEOXYRIBONUCLEASE WALJ"/>
    <property type="match status" value="1"/>
</dbReference>
<dbReference type="PANTHER" id="PTHR47619">
    <property type="entry name" value="METALLO-HYDROLASE YYCJ-RELATED"/>
    <property type="match status" value="1"/>
</dbReference>
<dbReference type="Gene3D" id="3.60.15.10">
    <property type="entry name" value="Ribonuclease Z/Hydroxyacylglutathione hydrolase-like"/>
    <property type="match status" value="1"/>
</dbReference>
<reference evidence="2 3" key="1">
    <citation type="submission" date="2011-06" db="EMBL/GenBank/DDBJ databases">
        <authorList>
            <person name="Muzny D."/>
            <person name="Qin X."/>
            <person name="Deng J."/>
            <person name="Jiang H."/>
            <person name="Liu Y."/>
            <person name="Qu J."/>
            <person name="Song X.-Z."/>
            <person name="Zhang L."/>
            <person name="Thornton R."/>
            <person name="Coyle M."/>
            <person name="Francisco L."/>
            <person name="Jackson L."/>
            <person name="Javaid M."/>
            <person name="Korchina V."/>
            <person name="Kovar C."/>
            <person name="Mata R."/>
            <person name="Mathew T."/>
            <person name="Ngo R."/>
            <person name="Nguyen L."/>
            <person name="Nguyen N."/>
            <person name="Okwuonu G."/>
            <person name="Ongeri F."/>
            <person name="Pham C."/>
            <person name="Simmons D."/>
            <person name="Wilczek-Boney K."/>
            <person name="Hale W."/>
            <person name="Jakkamsetti A."/>
            <person name="Pham P."/>
            <person name="Ruth R."/>
            <person name="San Lucas F."/>
            <person name="Warren J."/>
            <person name="Zhang J."/>
            <person name="Zhao Z."/>
            <person name="Zhou C."/>
            <person name="Zhu D."/>
            <person name="Lee S."/>
            <person name="Bess C."/>
            <person name="Blankenburg K."/>
            <person name="Forbes L."/>
            <person name="Fu Q."/>
            <person name="Gubbala S."/>
            <person name="Hirani K."/>
            <person name="Jayaseelan J.C."/>
            <person name="Lara F."/>
            <person name="Munidasa M."/>
            <person name="Palculict T."/>
            <person name="Patil S."/>
            <person name="Pu L.-L."/>
            <person name="Saada N."/>
            <person name="Tang L."/>
            <person name="Weissenberger G."/>
            <person name="Zhu Y."/>
            <person name="Hemphill L."/>
            <person name="Shang Y."/>
            <person name="Youmans B."/>
            <person name="Ayvaz T."/>
            <person name="Ross M."/>
            <person name="Santibanez J."/>
            <person name="Aqrawi P."/>
            <person name="Gross S."/>
            <person name="Joshi V."/>
            <person name="Fowler G."/>
            <person name="Nazareth L."/>
            <person name="Reid J."/>
            <person name="Worley K."/>
            <person name="Petrosino J."/>
            <person name="Highlander S."/>
            <person name="Gibbs R."/>
        </authorList>
    </citation>
    <scope>NUCLEOTIDE SEQUENCE [LARGE SCALE GENOMIC DNA]</scope>
    <source>
        <strain evidence="2 3">ATCC 29427</strain>
    </source>
</reference>
<evidence type="ECO:0000259" key="1">
    <source>
        <dbReference type="SMART" id="SM00849"/>
    </source>
</evidence>
<protein>
    <submittedName>
        <fullName evidence="2">Metallo-beta-lactamase superfamily protein</fullName>
    </submittedName>
</protein>
<dbReference type="InterPro" id="IPR001279">
    <property type="entry name" value="Metallo-B-lactamas"/>
</dbReference>
<dbReference type="InterPro" id="IPR036866">
    <property type="entry name" value="RibonucZ/Hydroxyglut_hydro"/>
</dbReference>
<dbReference type="Proteomes" id="UP000003422">
    <property type="component" value="Unassembled WGS sequence"/>
</dbReference>
<dbReference type="EMBL" id="AGBB01000020">
    <property type="protein sequence ID" value="EGY80584.1"/>
    <property type="molecule type" value="Genomic_DNA"/>
</dbReference>
<name>G4D1K4_9FIRM</name>
<dbReference type="STRING" id="997350.HMPREF9129_0284"/>
<dbReference type="InterPro" id="IPR052533">
    <property type="entry name" value="WalJ/YycJ-like"/>
</dbReference>
<dbReference type="Pfam" id="PF12706">
    <property type="entry name" value="Lactamase_B_2"/>
    <property type="match status" value="1"/>
</dbReference>
<dbReference type="PATRIC" id="fig|997350.3.peg.276"/>
<dbReference type="eggNOG" id="COG1235">
    <property type="taxonomic scope" value="Bacteria"/>
</dbReference>
<organism evidence="2 3">
    <name type="scientific">Peptoniphilus indolicus ATCC 29427</name>
    <dbReference type="NCBI Taxonomy" id="997350"/>
    <lineage>
        <taxon>Bacteria</taxon>
        <taxon>Bacillati</taxon>
        <taxon>Bacillota</taxon>
        <taxon>Tissierellia</taxon>
        <taxon>Tissierellales</taxon>
        <taxon>Peptoniphilaceae</taxon>
        <taxon>Peptoniphilus</taxon>
    </lineage>
</organism>
<keyword evidence="3" id="KW-1185">Reference proteome</keyword>
<evidence type="ECO:0000313" key="3">
    <source>
        <dbReference type="Proteomes" id="UP000003422"/>
    </source>
</evidence>
<dbReference type="AlphaFoldDB" id="G4D1K4"/>
<dbReference type="HOGENOM" id="CLU_073253_0_0_9"/>
<dbReference type="SMART" id="SM00849">
    <property type="entry name" value="Lactamase_B"/>
    <property type="match status" value="1"/>
</dbReference>
<accession>G4D1K4</accession>
<evidence type="ECO:0000313" key="2">
    <source>
        <dbReference type="EMBL" id="EGY80584.1"/>
    </source>
</evidence>
<feature type="domain" description="Metallo-beta-lactamase" evidence="1">
    <location>
        <begin position="20"/>
        <end position="199"/>
    </location>
</feature>